<comment type="function">
    <text evidence="7">Cleaves peptides in various proteins in a process that requires ATP hydrolysis. Has a chymotrypsin-like activity. Plays a major role in the degradation of misfolded proteins.</text>
</comment>
<dbReference type="GO" id="GO:0004176">
    <property type="term" value="F:ATP-dependent peptidase activity"/>
    <property type="evidence" value="ECO:0007669"/>
    <property type="project" value="InterPro"/>
</dbReference>
<keyword evidence="2 7" id="KW-0963">Cytoplasm</keyword>
<evidence type="ECO:0000256" key="2">
    <source>
        <dbReference type="ARBA" id="ARBA00022490"/>
    </source>
</evidence>
<evidence type="ECO:0000256" key="4">
    <source>
        <dbReference type="ARBA" id="ARBA00022801"/>
    </source>
</evidence>
<dbReference type="InterPro" id="IPR023562">
    <property type="entry name" value="ClpP/TepA"/>
</dbReference>
<dbReference type="GO" id="GO:0005737">
    <property type="term" value="C:cytoplasm"/>
    <property type="evidence" value="ECO:0007669"/>
    <property type="project" value="UniProtKB-SubCell"/>
</dbReference>
<dbReference type="PANTHER" id="PTHR10381">
    <property type="entry name" value="ATP-DEPENDENT CLP PROTEASE PROTEOLYTIC SUBUNIT"/>
    <property type="match status" value="1"/>
</dbReference>
<keyword evidence="5 7" id="KW-0720">Serine protease</keyword>
<comment type="subunit">
    <text evidence="7">Fourteen ClpP subunits assemble into 2 heptameric rings which stack back to back to give a disk-like structure with a central cavity, resembling the structure of eukaryotic proteasomes.</text>
</comment>
<dbReference type="NCBIfam" id="NF001368">
    <property type="entry name" value="PRK00277.1"/>
    <property type="match status" value="1"/>
</dbReference>
<comment type="subcellular location">
    <subcellularLocation>
        <location evidence="7">Cytoplasm</location>
    </subcellularLocation>
</comment>
<evidence type="ECO:0000256" key="5">
    <source>
        <dbReference type="ARBA" id="ARBA00022825"/>
    </source>
</evidence>
<sequence>MYNTYLIPTVIEKEQGGERAYDIYSRLLKDRIVFLGGPIMDPVANTVIAQLLFLELQDQKKDIWLYINSPGGSVSATLAIYDTMQHIKPDVATLCVGFAASGAAILLTGGAKGKRFALPNAEVMIHQVLGGTEGQASDIAIDAKHIVHVKEKISKILAKHTGKPLSEIERDSDRNFYMDAEDAKKYGLVDEIVKSKNGIHKK</sequence>
<dbReference type="EMBL" id="MFHI01000034">
    <property type="protein sequence ID" value="OGF77872.1"/>
    <property type="molecule type" value="Genomic_DNA"/>
</dbReference>
<comment type="caution">
    <text evidence="9">The sequence shown here is derived from an EMBL/GenBank/DDBJ whole genome shotgun (WGS) entry which is preliminary data.</text>
</comment>
<dbReference type="PRINTS" id="PR00127">
    <property type="entry name" value="CLPPROTEASEP"/>
</dbReference>
<feature type="active site" description="Nucleophile" evidence="7">
    <location>
        <position position="101"/>
    </location>
</feature>
<dbReference type="FunFam" id="3.90.226.10:FF:000001">
    <property type="entry name" value="ATP-dependent Clp protease proteolytic subunit"/>
    <property type="match status" value="1"/>
</dbReference>
<evidence type="ECO:0000256" key="3">
    <source>
        <dbReference type="ARBA" id="ARBA00022670"/>
    </source>
</evidence>
<evidence type="ECO:0000313" key="10">
    <source>
        <dbReference type="Proteomes" id="UP000178425"/>
    </source>
</evidence>
<keyword evidence="4 7" id="KW-0378">Hydrolase</keyword>
<organism evidence="9 10">
    <name type="scientific">Candidatus Giovannonibacteria bacterium RIFCSPHIGHO2_02_43_13</name>
    <dbReference type="NCBI Taxonomy" id="1798330"/>
    <lineage>
        <taxon>Bacteria</taxon>
        <taxon>Candidatus Giovannoniibacteriota</taxon>
    </lineage>
</organism>
<reference evidence="9 10" key="1">
    <citation type="journal article" date="2016" name="Nat. Commun.">
        <title>Thousands of microbial genomes shed light on interconnected biogeochemical processes in an aquifer system.</title>
        <authorList>
            <person name="Anantharaman K."/>
            <person name="Brown C.T."/>
            <person name="Hug L.A."/>
            <person name="Sharon I."/>
            <person name="Castelle C.J."/>
            <person name="Probst A.J."/>
            <person name="Thomas B.C."/>
            <person name="Singh A."/>
            <person name="Wilkins M.J."/>
            <person name="Karaoz U."/>
            <person name="Brodie E.L."/>
            <person name="Williams K.H."/>
            <person name="Hubbard S.S."/>
            <person name="Banfield J.F."/>
        </authorList>
    </citation>
    <scope>NUCLEOTIDE SEQUENCE [LARGE SCALE GENOMIC DNA]</scope>
</reference>
<dbReference type="InterPro" id="IPR029045">
    <property type="entry name" value="ClpP/crotonase-like_dom_sf"/>
</dbReference>
<dbReference type="GO" id="GO:0051117">
    <property type="term" value="F:ATPase binding"/>
    <property type="evidence" value="ECO:0007669"/>
    <property type="project" value="TreeGrafter"/>
</dbReference>
<dbReference type="AlphaFoldDB" id="A0A1F5WQC5"/>
<feature type="active site" evidence="7">
    <location>
        <position position="126"/>
    </location>
</feature>
<evidence type="ECO:0000313" key="9">
    <source>
        <dbReference type="EMBL" id="OGF77872.1"/>
    </source>
</evidence>
<accession>A0A1F5WQC5</accession>
<dbReference type="GO" id="GO:0004252">
    <property type="term" value="F:serine-type endopeptidase activity"/>
    <property type="evidence" value="ECO:0007669"/>
    <property type="project" value="UniProtKB-UniRule"/>
</dbReference>
<dbReference type="Proteomes" id="UP000178425">
    <property type="component" value="Unassembled WGS sequence"/>
</dbReference>
<dbReference type="EC" id="3.4.21.92" evidence="7"/>
<comment type="catalytic activity">
    <reaction evidence="6 7">
        <text>Hydrolysis of proteins to small peptides in the presence of ATP and magnesium. alpha-casein is the usual test substrate. In the absence of ATP, only oligopeptides shorter than five residues are hydrolyzed (such as succinyl-Leu-Tyr-|-NHMec, and Leu-Tyr-Leu-|-Tyr-Trp, in which cleavage of the -Tyr-|-Leu- and -Tyr-|-Trp bonds also occurs).</text>
        <dbReference type="EC" id="3.4.21.92"/>
    </reaction>
</comment>
<comment type="similarity">
    <text evidence="1 7 8">Belongs to the peptidase S14 family.</text>
</comment>
<evidence type="ECO:0000256" key="7">
    <source>
        <dbReference type="HAMAP-Rule" id="MF_00444"/>
    </source>
</evidence>
<evidence type="ECO:0000256" key="8">
    <source>
        <dbReference type="RuleBase" id="RU003567"/>
    </source>
</evidence>
<evidence type="ECO:0000256" key="1">
    <source>
        <dbReference type="ARBA" id="ARBA00007039"/>
    </source>
</evidence>
<dbReference type="NCBIfam" id="NF009205">
    <property type="entry name" value="PRK12553.1"/>
    <property type="match status" value="1"/>
</dbReference>
<evidence type="ECO:0000256" key="6">
    <source>
        <dbReference type="ARBA" id="ARBA00034021"/>
    </source>
</evidence>
<dbReference type="InterPro" id="IPR001907">
    <property type="entry name" value="ClpP"/>
</dbReference>
<gene>
    <name evidence="7" type="primary">clpP</name>
    <name evidence="9" type="ORF">A2W54_03630</name>
</gene>
<dbReference type="GO" id="GO:0009368">
    <property type="term" value="C:endopeptidase Clp complex"/>
    <property type="evidence" value="ECO:0007669"/>
    <property type="project" value="TreeGrafter"/>
</dbReference>
<protein>
    <recommendedName>
        <fullName evidence="7 8">ATP-dependent Clp protease proteolytic subunit</fullName>
        <ecNumber evidence="7">3.4.21.92</ecNumber>
    </recommendedName>
    <alternativeName>
        <fullName evidence="7">Endopeptidase Clp</fullName>
    </alternativeName>
</protein>
<name>A0A1F5WQC5_9BACT</name>
<dbReference type="PANTHER" id="PTHR10381:SF70">
    <property type="entry name" value="ATP-DEPENDENT CLP PROTEASE PROTEOLYTIC SUBUNIT"/>
    <property type="match status" value="1"/>
</dbReference>
<dbReference type="Gene3D" id="3.90.226.10">
    <property type="entry name" value="2-enoyl-CoA Hydratase, Chain A, domain 1"/>
    <property type="match status" value="1"/>
</dbReference>
<dbReference type="CDD" id="cd07017">
    <property type="entry name" value="S14_ClpP_2"/>
    <property type="match status" value="1"/>
</dbReference>
<dbReference type="HAMAP" id="MF_00444">
    <property type="entry name" value="ClpP"/>
    <property type="match status" value="1"/>
</dbReference>
<dbReference type="SUPFAM" id="SSF52096">
    <property type="entry name" value="ClpP/crotonase"/>
    <property type="match status" value="1"/>
</dbReference>
<dbReference type="GO" id="GO:0006515">
    <property type="term" value="P:protein quality control for misfolded or incompletely synthesized proteins"/>
    <property type="evidence" value="ECO:0007669"/>
    <property type="project" value="TreeGrafter"/>
</dbReference>
<dbReference type="Pfam" id="PF00574">
    <property type="entry name" value="CLP_protease"/>
    <property type="match status" value="1"/>
</dbReference>
<proteinExistence type="inferred from homology"/>
<keyword evidence="3 7" id="KW-0645">Protease</keyword>